<dbReference type="SUPFAM" id="SSF52540">
    <property type="entry name" value="P-loop containing nucleoside triphosphate hydrolases"/>
    <property type="match status" value="1"/>
</dbReference>
<evidence type="ECO:0000313" key="9">
    <source>
        <dbReference type="Proteomes" id="UP001146793"/>
    </source>
</evidence>
<dbReference type="InterPro" id="IPR001019">
    <property type="entry name" value="Gprotein_alpha_su"/>
</dbReference>
<evidence type="ECO:0000256" key="4">
    <source>
        <dbReference type="ARBA" id="ARBA00023134"/>
    </source>
</evidence>
<evidence type="ECO:0000256" key="5">
    <source>
        <dbReference type="ARBA" id="ARBA00023224"/>
    </source>
</evidence>
<dbReference type="Gene3D" id="3.40.50.300">
    <property type="entry name" value="P-loop containing nucleotide triphosphate hydrolases"/>
    <property type="match status" value="1"/>
</dbReference>
<gene>
    <name evidence="8" type="ORF">M0812_02130</name>
</gene>
<evidence type="ECO:0000256" key="3">
    <source>
        <dbReference type="ARBA" id="ARBA00022842"/>
    </source>
</evidence>
<feature type="binding site" evidence="6">
    <location>
        <position position="324"/>
    </location>
    <ligand>
        <name>GTP</name>
        <dbReference type="ChEBI" id="CHEBI:37565"/>
    </ligand>
</feature>
<dbReference type="PROSITE" id="PS51882">
    <property type="entry name" value="G_ALPHA"/>
    <property type="match status" value="1"/>
</dbReference>
<feature type="binding site" evidence="6">
    <location>
        <begin position="199"/>
        <end position="203"/>
    </location>
    <ligand>
        <name>GTP</name>
        <dbReference type="ChEBI" id="CHEBI:37565"/>
    </ligand>
</feature>
<dbReference type="Pfam" id="PF00503">
    <property type="entry name" value="G-alpha"/>
    <property type="match status" value="1"/>
</dbReference>
<feature type="binding site" evidence="7">
    <location>
        <position position="180"/>
    </location>
    <ligand>
        <name>Mg(2+)</name>
        <dbReference type="ChEBI" id="CHEBI:18420"/>
    </ligand>
</feature>
<dbReference type="InterPro" id="IPR027417">
    <property type="entry name" value="P-loop_NTPase"/>
</dbReference>
<dbReference type="PANTHER" id="PTHR10218:SF302">
    <property type="entry name" value="GUANINE NUCLEOTIDE-BINDING PROTEIN ALPHA-5 SUBUNIT"/>
    <property type="match status" value="1"/>
</dbReference>
<evidence type="ECO:0000256" key="2">
    <source>
        <dbReference type="ARBA" id="ARBA00022741"/>
    </source>
</evidence>
<evidence type="ECO:0000256" key="6">
    <source>
        <dbReference type="PIRSR" id="PIRSR601019-1"/>
    </source>
</evidence>
<dbReference type="SUPFAM" id="SSF47895">
    <property type="entry name" value="Transducin (alpha subunit), insertion domain"/>
    <property type="match status" value="1"/>
</dbReference>
<comment type="caution">
    <text evidence="8">The sequence shown here is derived from an EMBL/GenBank/DDBJ whole genome shotgun (WGS) entry which is preliminary data.</text>
</comment>
<dbReference type="InterPro" id="IPR011025">
    <property type="entry name" value="GproteinA_insert"/>
</dbReference>
<dbReference type="GO" id="GO:0007188">
    <property type="term" value="P:adenylate cyclase-modulating G protein-coupled receptor signaling pathway"/>
    <property type="evidence" value="ECO:0007669"/>
    <property type="project" value="TreeGrafter"/>
</dbReference>
<protein>
    <submittedName>
        <fullName evidence="8">G protein alpha i subunit</fullName>
    </submittedName>
</protein>
<keyword evidence="1 7" id="KW-0479">Metal-binding</keyword>
<keyword evidence="2 6" id="KW-0547">Nucleotide-binding</keyword>
<dbReference type="CDD" id="cd00066">
    <property type="entry name" value="G-alpha"/>
    <property type="match status" value="1"/>
</dbReference>
<dbReference type="GO" id="GO:0005737">
    <property type="term" value="C:cytoplasm"/>
    <property type="evidence" value="ECO:0007669"/>
    <property type="project" value="TreeGrafter"/>
</dbReference>
<dbReference type="PRINTS" id="PR00318">
    <property type="entry name" value="GPROTEINA"/>
</dbReference>
<evidence type="ECO:0000256" key="7">
    <source>
        <dbReference type="PIRSR" id="PIRSR601019-2"/>
    </source>
</evidence>
<reference evidence="8" key="1">
    <citation type="submission" date="2022-08" db="EMBL/GenBank/DDBJ databases">
        <title>Novel sulphate-reducing endosymbionts in the free-living metamonad Anaeramoeba.</title>
        <authorList>
            <person name="Jerlstrom-Hultqvist J."/>
            <person name="Cepicka I."/>
            <person name="Gallot-Lavallee L."/>
            <person name="Salas-Leiva D."/>
            <person name="Curtis B.A."/>
            <person name="Zahonova K."/>
            <person name="Pipaliya S."/>
            <person name="Dacks J."/>
            <person name="Roger A.J."/>
        </authorList>
    </citation>
    <scope>NUCLEOTIDE SEQUENCE</scope>
    <source>
        <strain evidence="8">Busselton2</strain>
    </source>
</reference>
<dbReference type="Gene3D" id="1.10.400.10">
    <property type="entry name" value="GI Alpha 1, domain 2-like"/>
    <property type="match status" value="1"/>
</dbReference>
<dbReference type="AlphaFoldDB" id="A0AAV7Z317"/>
<feature type="binding site" evidence="6">
    <location>
        <begin position="268"/>
        <end position="271"/>
    </location>
    <ligand>
        <name>GTP</name>
        <dbReference type="ChEBI" id="CHEBI:37565"/>
    </ligand>
</feature>
<keyword evidence="3 7" id="KW-0460">Magnesium</keyword>
<sequence>MGNRNRKKKIKQEKLKTKEIEDMMKKDNEETAKTVNLLILGTGESGKSTFLKQLMILYKGGFTENDNEVYKKAIKTNLISHMKILIQAIGDLDIEVKEETQETIRKFVPKSYFSAEDLTPKVVEQIKVMWKDPGFQQAFKRRIEFQLPDTADYYFNNCERIVESDYSPTERDILLCRIPTTGVNSLNFKIGNIPWKVIDVGGQRSERRKWIHQFEGVTLILYVVASSEYDQNLYEDETVNRMHESLNLFDQTANGKFFKEKNCVILFNKIDLLQEKIVKTGLEVCFPKYSGGKNYENAIKFIQNKFVKVGTNRSRSIFCHFTCATDTENARGVFDAVTSTILEEQLKEGGYI</sequence>
<dbReference type="PANTHER" id="PTHR10218">
    <property type="entry name" value="GTP-BINDING PROTEIN ALPHA SUBUNIT"/>
    <property type="match status" value="1"/>
</dbReference>
<dbReference type="GO" id="GO:0003924">
    <property type="term" value="F:GTPase activity"/>
    <property type="evidence" value="ECO:0007669"/>
    <property type="project" value="InterPro"/>
</dbReference>
<dbReference type="SMART" id="SM00275">
    <property type="entry name" value="G_alpha"/>
    <property type="match status" value="1"/>
</dbReference>
<feature type="binding site" evidence="6">
    <location>
        <begin position="174"/>
        <end position="180"/>
    </location>
    <ligand>
        <name>GTP</name>
        <dbReference type="ChEBI" id="CHEBI:37565"/>
    </ligand>
</feature>
<dbReference type="GO" id="GO:0001664">
    <property type="term" value="F:G protein-coupled receptor binding"/>
    <property type="evidence" value="ECO:0007669"/>
    <property type="project" value="TreeGrafter"/>
</dbReference>
<dbReference type="GO" id="GO:0031683">
    <property type="term" value="F:G-protein beta/gamma-subunit complex binding"/>
    <property type="evidence" value="ECO:0007669"/>
    <property type="project" value="InterPro"/>
</dbReference>
<evidence type="ECO:0000256" key="1">
    <source>
        <dbReference type="ARBA" id="ARBA00022723"/>
    </source>
</evidence>
<name>A0AAV7Z317_9EUKA</name>
<accession>A0AAV7Z317</accession>
<evidence type="ECO:0000313" key="8">
    <source>
        <dbReference type="EMBL" id="KAJ3435000.1"/>
    </source>
</evidence>
<dbReference type="GO" id="GO:0005525">
    <property type="term" value="F:GTP binding"/>
    <property type="evidence" value="ECO:0007669"/>
    <property type="project" value="UniProtKB-KW"/>
</dbReference>
<proteinExistence type="predicted"/>
<keyword evidence="4 6" id="KW-0342">GTP-binding</keyword>
<feature type="binding site" evidence="7">
    <location>
        <position position="48"/>
    </location>
    <ligand>
        <name>Mg(2+)</name>
        <dbReference type="ChEBI" id="CHEBI:18420"/>
    </ligand>
</feature>
<dbReference type="Proteomes" id="UP001146793">
    <property type="component" value="Unassembled WGS sequence"/>
</dbReference>
<dbReference type="EMBL" id="JANTQA010000042">
    <property type="protein sequence ID" value="KAJ3435000.1"/>
    <property type="molecule type" value="Genomic_DNA"/>
</dbReference>
<dbReference type="GO" id="GO:0046872">
    <property type="term" value="F:metal ion binding"/>
    <property type="evidence" value="ECO:0007669"/>
    <property type="project" value="UniProtKB-KW"/>
</dbReference>
<dbReference type="GO" id="GO:0005834">
    <property type="term" value="C:heterotrimeric G-protein complex"/>
    <property type="evidence" value="ECO:0007669"/>
    <property type="project" value="TreeGrafter"/>
</dbReference>
<dbReference type="FunFam" id="3.40.50.300:FF:002307">
    <property type="entry name" value="Guanine nucleotide-binding protein G(k) subunit alpha"/>
    <property type="match status" value="1"/>
</dbReference>
<keyword evidence="5" id="KW-0807">Transducer</keyword>
<feature type="binding site" evidence="6">
    <location>
        <begin position="44"/>
        <end position="49"/>
    </location>
    <ligand>
        <name>GTP</name>
        <dbReference type="ChEBI" id="CHEBI:37565"/>
    </ligand>
</feature>
<organism evidence="8 9">
    <name type="scientific">Anaeramoeba flamelloides</name>
    <dbReference type="NCBI Taxonomy" id="1746091"/>
    <lineage>
        <taxon>Eukaryota</taxon>
        <taxon>Metamonada</taxon>
        <taxon>Anaeramoebidae</taxon>
        <taxon>Anaeramoeba</taxon>
    </lineage>
</organism>